<protein>
    <recommendedName>
        <fullName evidence="3">Addiction module protein</fullName>
    </recommendedName>
</protein>
<dbReference type="Proteomes" id="UP000321362">
    <property type="component" value="Chromosome"/>
</dbReference>
<evidence type="ECO:0008006" key="3">
    <source>
        <dbReference type="Google" id="ProtNLM"/>
    </source>
</evidence>
<accession>A0A5B8W302</accession>
<organism evidence="1 2">
    <name type="scientific">Mucilaginibacter ginsenosidivorax</name>
    <dbReference type="NCBI Taxonomy" id="862126"/>
    <lineage>
        <taxon>Bacteria</taxon>
        <taxon>Pseudomonadati</taxon>
        <taxon>Bacteroidota</taxon>
        <taxon>Sphingobacteriia</taxon>
        <taxon>Sphingobacteriales</taxon>
        <taxon>Sphingobacteriaceae</taxon>
        <taxon>Mucilaginibacter</taxon>
    </lineage>
</organism>
<dbReference type="KEGG" id="mgk:FSB76_15305"/>
<reference evidence="1 2" key="1">
    <citation type="journal article" date="2013" name="J. Microbiol.">
        <title>Mucilaginibacter ginsenosidivorax sp. nov., with ginsenoside converting activity isolated from sediment.</title>
        <authorList>
            <person name="Kim J.K."/>
            <person name="Choi T.E."/>
            <person name="Liu Q.M."/>
            <person name="Park H.Y."/>
            <person name="Yi T.H."/>
            <person name="Yoon M.H."/>
            <person name="Kim S.C."/>
            <person name="Im W.T."/>
        </authorList>
    </citation>
    <scope>NUCLEOTIDE SEQUENCE [LARGE SCALE GENOMIC DNA]</scope>
    <source>
        <strain evidence="1 2">KHI28</strain>
    </source>
</reference>
<gene>
    <name evidence="1" type="ORF">FSB76_15305</name>
</gene>
<sequence>MLTKDKVKELIDHMPETFSVDDLVDKVILLQKIENGEKEIEDGEGIDWEDMKKEMDLWLK</sequence>
<dbReference type="AlphaFoldDB" id="A0A5B8W302"/>
<evidence type="ECO:0000313" key="1">
    <source>
        <dbReference type="EMBL" id="QEC77246.1"/>
    </source>
</evidence>
<dbReference type="EMBL" id="CP042437">
    <property type="protein sequence ID" value="QEC77246.1"/>
    <property type="molecule type" value="Genomic_DNA"/>
</dbReference>
<keyword evidence="2" id="KW-1185">Reference proteome</keyword>
<name>A0A5B8W302_9SPHI</name>
<proteinExistence type="predicted"/>
<dbReference type="RefSeq" id="WP_090638363.1">
    <property type="nucleotide sequence ID" value="NZ_CP042437.1"/>
</dbReference>
<dbReference type="OrthoDB" id="799583at2"/>
<evidence type="ECO:0000313" key="2">
    <source>
        <dbReference type="Proteomes" id="UP000321362"/>
    </source>
</evidence>